<sequence length="973" mass="107828">MRLIPTLTLAAAATALPNPGHKPSKSTGFQLVAHVTDPSHDLTPSVEGWSLTGIHTGAGFSAGVLNASGDSARLFYQNGTAAQAARRQATIVTDAGTPLFPMSLQVQAPGEARQVAGINVAQGTPAGVDARGVLVNGLAGFRGTFLACRQVVPYYGVEYVTVQYAYGGEAEGVADGCAPIQLVAKCAKLNDLPEGSISSHEFAGEVRNAALRVCRWFNVGGPYVVAGCKVQAEAPVRERDPRKPWAWTVGLTGVPVKASKRDIGATIPKASKPSHIKLGGTNYDIEPSEAAAAVKTMLSQVGRVEQWKTLAANDKTLKVMVWFAHEVYAEKAMFALHRVPLPFWPEGHLSLMPLTEVKYKISAPIYMAVKAELVTLQNALRRKDVFLSILDDADSSQHRYLTLVSARIGALVDSKALLERLLFDELVEQEARGPSMGIPKELDFKEQLSRREAEEGAVLVSRDLEELYPAHTLQVPVDHFHNDSIYEPHSDDTFPLRYWFDDTHYRKGGPVIVLQGGETSGADRLPFLQKGIVAKLAQATHGLGVILEHRYYGKSYPTPDFSTANLRFLTTDQAVADMAYFAKHVVFKGLEHLDLTSAKNPYIAYGGSYAGSFVAFLRKLYPDAYWGAIASSGVPEAIYDYWQYYEAARIYAPHDCVAATQKLTHMVDNILIGKADTEWVQRLKTAFNLGNLTRSDDFAYVVSWGISGLQGLNWDPAVNSTDFGYYCNNISSTEQLYPSSKSLESEARALVKAGGYDREASTLTNQLLNYIGYVNATALQTCHNKTQDACFTSYNSTFYQQDDLKQDWRLWAYQYCFEWGFFQTGSGVPRHQLPLISRLIDLNYTSIVCREAFNITTPPQTDRINRHGGVHIAYPRLAHIDGERDPWRYASPHRIGLKPRANTISEPFVLIEEGVHHWDENGVWQNETRPGVVPPRAVAEVQREEERFVRAWVEEWRRGRGRNSDFEGELKDL</sequence>
<evidence type="ECO:0000256" key="1">
    <source>
        <dbReference type="ARBA" id="ARBA00011079"/>
    </source>
</evidence>
<dbReference type="AlphaFoldDB" id="A0AAD4F786"/>
<dbReference type="GO" id="GO:0008239">
    <property type="term" value="F:dipeptidyl-peptidase activity"/>
    <property type="evidence" value="ECO:0007669"/>
    <property type="project" value="TreeGrafter"/>
</dbReference>
<name>A0AAD4F786_9PEZI</name>
<accession>A0AAD4F786</accession>
<feature type="domain" description="DUF7907" evidence="6">
    <location>
        <begin position="26"/>
        <end position="186"/>
    </location>
</feature>
<proteinExistence type="inferred from homology"/>
<organism evidence="7 8">
    <name type="scientific">Staphylotrichum longicolle</name>
    <dbReference type="NCBI Taxonomy" id="669026"/>
    <lineage>
        <taxon>Eukaryota</taxon>
        <taxon>Fungi</taxon>
        <taxon>Dikarya</taxon>
        <taxon>Ascomycota</taxon>
        <taxon>Pezizomycotina</taxon>
        <taxon>Sordariomycetes</taxon>
        <taxon>Sordariomycetidae</taxon>
        <taxon>Sordariales</taxon>
        <taxon>Chaetomiaceae</taxon>
        <taxon>Staphylotrichum</taxon>
    </lineage>
</organism>
<reference evidence="7" key="1">
    <citation type="submission" date="2023-02" db="EMBL/GenBank/DDBJ databases">
        <authorList>
            <person name="Palmer J.M."/>
        </authorList>
    </citation>
    <scope>NUCLEOTIDE SEQUENCE</scope>
    <source>
        <strain evidence="7">FW57</strain>
    </source>
</reference>
<dbReference type="InterPro" id="IPR057229">
    <property type="entry name" value="DUF7907"/>
</dbReference>
<keyword evidence="8" id="KW-1185">Reference proteome</keyword>
<dbReference type="GO" id="GO:0070008">
    <property type="term" value="F:serine-type exopeptidase activity"/>
    <property type="evidence" value="ECO:0007669"/>
    <property type="project" value="InterPro"/>
</dbReference>
<evidence type="ECO:0000313" key="8">
    <source>
        <dbReference type="Proteomes" id="UP001197093"/>
    </source>
</evidence>
<dbReference type="PANTHER" id="PTHR11010:SF117">
    <property type="entry name" value="SERINE PROTEASE 16"/>
    <property type="match status" value="1"/>
</dbReference>
<evidence type="ECO:0000256" key="5">
    <source>
        <dbReference type="ARBA" id="ARBA00023180"/>
    </source>
</evidence>
<dbReference type="Gene3D" id="3.40.50.1820">
    <property type="entry name" value="alpha/beta hydrolase"/>
    <property type="match status" value="2"/>
</dbReference>
<dbReference type="InterPro" id="IPR008758">
    <property type="entry name" value="Peptidase_S28"/>
</dbReference>
<dbReference type="SUPFAM" id="SSF53474">
    <property type="entry name" value="alpha/beta-Hydrolases"/>
    <property type="match status" value="1"/>
</dbReference>
<dbReference type="FunFam" id="3.40.50.1820:FF:000251">
    <property type="entry name" value="Extracelular serine carboxypeptidase, putative"/>
    <property type="match status" value="1"/>
</dbReference>
<keyword evidence="5" id="KW-0325">Glycoprotein</keyword>
<evidence type="ECO:0000256" key="3">
    <source>
        <dbReference type="ARBA" id="ARBA00022729"/>
    </source>
</evidence>
<comment type="similarity">
    <text evidence="1">Belongs to the peptidase S28 family.</text>
</comment>
<evidence type="ECO:0000313" key="7">
    <source>
        <dbReference type="EMBL" id="KAG7292013.1"/>
    </source>
</evidence>
<evidence type="ECO:0000256" key="4">
    <source>
        <dbReference type="ARBA" id="ARBA00022801"/>
    </source>
</evidence>
<keyword evidence="4" id="KW-0378">Hydrolase</keyword>
<keyword evidence="3" id="KW-0732">Signal</keyword>
<dbReference type="Pfam" id="PF05577">
    <property type="entry name" value="Peptidase_S28"/>
    <property type="match status" value="1"/>
</dbReference>
<evidence type="ECO:0000259" key="6">
    <source>
        <dbReference type="Pfam" id="PF25484"/>
    </source>
</evidence>
<keyword evidence="2" id="KW-0645">Protease</keyword>
<dbReference type="Proteomes" id="UP001197093">
    <property type="component" value="Unassembled WGS sequence"/>
</dbReference>
<gene>
    <name evidence="7" type="ORF">NEMBOFW57_002044</name>
</gene>
<protein>
    <recommendedName>
        <fullName evidence="6">DUF7907 domain-containing protein</fullName>
    </recommendedName>
</protein>
<dbReference type="EMBL" id="JAHCVI010000001">
    <property type="protein sequence ID" value="KAG7292013.1"/>
    <property type="molecule type" value="Genomic_DNA"/>
</dbReference>
<comment type="caution">
    <text evidence="7">The sequence shown here is derived from an EMBL/GenBank/DDBJ whole genome shotgun (WGS) entry which is preliminary data.</text>
</comment>
<dbReference type="InterPro" id="IPR029058">
    <property type="entry name" value="AB_hydrolase_fold"/>
</dbReference>
<dbReference type="PANTHER" id="PTHR11010">
    <property type="entry name" value="PROTEASE S28 PRO-X CARBOXYPEPTIDASE-RELATED"/>
    <property type="match status" value="1"/>
</dbReference>
<dbReference type="GO" id="GO:0006508">
    <property type="term" value="P:proteolysis"/>
    <property type="evidence" value="ECO:0007669"/>
    <property type="project" value="UniProtKB-KW"/>
</dbReference>
<dbReference type="Pfam" id="PF25484">
    <property type="entry name" value="DUF7907"/>
    <property type="match status" value="1"/>
</dbReference>
<evidence type="ECO:0000256" key="2">
    <source>
        <dbReference type="ARBA" id="ARBA00022670"/>
    </source>
</evidence>